<keyword evidence="4" id="KW-1185">Reference proteome</keyword>
<accession>A0A1H5H0V6</accession>
<dbReference type="SUPFAM" id="SSF55961">
    <property type="entry name" value="Bet v1-like"/>
    <property type="match status" value="1"/>
</dbReference>
<reference evidence="3 4" key="1">
    <citation type="submission" date="2016-10" db="EMBL/GenBank/DDBJ databases">
        <authorList>
            <person name="de Groot N.N."/>
        </authorList>
    </citation>
    <scope>NUCLEOTIDE SEQUENCE [LARGE SCALE GENOMIC DNA]</scope>
    <source>
        <strain evidence="3 4">DSM 23553</strain>
    </source>
</reference>
<evidence type="ECO:0000313" key="4">
    <source>
        <dbReference type="Proteomes" id="UP000199448"/>
    </source>
</evidence>
<dbReference type="AlphaFoldDB" id="A0A1H5H0V6"/>
<dbReference type="STRING" id="390640.SAMN04488034_10151"/>
<name>A0A1H5H0V6_9FLAO</name>
<dbReference type="OrthoDB" id="2364866at2"/>
<evidence type="ECO:0000313" key="3">
    <source>
        <dbReference type="EMBL" id="SEE21597.1"/>
    </source>
</evidence>
<dbReference type="InterPro" id="IPR023393">
    <property type="entry name" value="START-like_dom_sf"/>
</dbReference>
<feature type="domain" description="Activator of Hsp90 ATPase homologue 1/2-like C-terminal" evidence="2">
    <location>
        <begin position="17"/>
        <end position="135"/>
    </location>
</feature>
<proteinExistence type="inferred from homology"/>
<dbReference type="EMBL" id="FNUG01000001">
    <property type="protein sequence ID" value="SEE21597.1"/>
    <property type="molecule type" value="Genomic_DNA"/>
</dbReference>
<evidence type="ECO:0000256" key="1">
    <source>
        <dbReference type="ARBA" id="ARBA00006817"/>
    </source>
</evidence>
<dbReference type="Gene3D" id="3.30.530.20">
    <property type="match status" value="1"/>
</dbReference>
<protein>
    <submittedName>
        <fullName evidence="3">Uncharacterized conserved protein YndB, AHSA1/START domain</fullName>
    </submittedName>
</protein>
<dbReference type="Proteomes" id="UP000199448">
    <property type="component" value="Unassembled WGS sequence"/>
</dbReference>
<evidence type="ECO:0000259" key="2">
    <source>
        <dbReference type="Pfam" id="PF08327"/>
    </source>
</evidence>
<sequence length="152" mass="17416">MEKLEIKTALQINEAQKTVFDAIVDPSNMSHYFISESTGKMEEGKTINWKFPEFEEAFPVKILEVRPNEFISFEWDGAKGQKLKVEIRLEKVEGPATLVRITEGKMDVDPAGINWYGQNTEGWANFLASLKAYVEYGINLRKGAFDFMKEKL</sequence>
<dbReference type="RefSeq" id="WP_093110590.1">
    <property type="nucleotide sequence ID" value="NZ_FNGG01000001.1"/>
</dbReference>
<gene>
    <name evidence="3" type="ORF">SAMN04488034_10151</name>
</gene>
<comment type="similarity">
    <text evidence="1">Belongs to the AHA1 family.</text>
</comment>
<organism evidence="3 4">
    <name type="scientific">Salinimicrobium catena</name>
    <dbReference type="NCBI Taxonomy" id="390640"/>
    <lineage>
        <taxon>Bacteria</taxon>
        <taxon>Pseudomonadati</taxon>
        <taxon>Bacteroidota</taxon>
        <taxon>Flavobacteriia</taxon>
        <taxon>Flavobacteriales</taxon>
        <taxon>Flavobacteriaceae</taxon>
        <taxon>Salinimicrobium</taxon>
    </lineage>
</organism>
<dbReference type="InterPro" id="IPR013538">
    <property type="entry name" value="ASHA1/2-like_C"/>
</dbReference>
<dbReference type="Pfam" id="PF08327">
    <property type="entry name" value="AHSA1"/>
    <property type="match status" value="1"/>
</dbReference>